<sequence>MLCQYEQLLAMIFSKYVIFLIFTVVLLSFSGSTWFTDSGDAHLPHLPNMPQLFPSDGKVVEILDGSMERFRDKLVLNGVSAVLFYAPWCGQSLYAAHEFNTAAKMLHTEVVFIAINCWVGTCLQEQNIDVFPKLVAIHTQFNGVEYKGSFKAAKMVEFLQAIIRPFMYIGTVSELNLAKKSNQELVISYFKQPWRVNKNFTVFFSLALHYRIKDSKPKFAVVTTTKVSLTARVNGVSGLAYHRLNHDILNYPSSSYFTVEDITSWIDANRYELVVQLAPSSDRKEHFVHHLSKGPALLLFLPMKLQMCRVTQNHLETYIYAASQYYKCPHNGTSKGVNAVPTAEGKEEGNSSEVLEQVNVNGIASQFTLLYSINQQRDVLISQNGLVLNNTICKTLLVPKKLNTGSRPNTCDLCFSCQLLKCHLNMGHPLVTFLNSYKMVPLLSLKNCCSSLRPTGYFSLVLTSICCTWRSEESAQRYSSVKEFQDINRQLLKQRESNLADLFGFSSYMSYTASALQKSLNTRKGRELTTKKVIPDLSQTSKRVTNFTGAGCYSNRSVRFFIVDSTEYWRVAENLGVRRSYDQEDRTALVIADLKNDAHFVLDEDVRISNSSIIDFVMAYMNGNLTRRLISGGGSSPRCAPLRSGKACVKEVVTSNFRDIVLDDTKDVLLLYYAPWCAYCKSLEPILLTVVKFFQDCNDVIIARINADENDLPGEFYVSQYPSFILFPAQRYV</sequence>
<organism evidence="3 4">
    <name type="scientific">Porites lobata</name>
    <dbReference type="NCBI Taxonomy" id="104759"/>
    <lineage>
        <taxon>Eukaryota</taxon>
        <taxon>Metazoa</taxon>
        <taxon>Cnidaria</taxon>
        <taxon>Anthozoa</taxon>
        <taxon>Hexacorallia</taxon>
        <taxon>Scleractinia</taxon>
        <taxon>Fungiina</taxon>
        <taxon>Poritidae</taxon>
        <taxon>Porites</taxon>
    </lineage>
</organism>
<dbReference type="PROSITE" id="PS00194">
    <property type="entry name" value="THIOREDOXIN_1"/>
    <property type="match status" value="1"/>
</dbReference>
<reference evidence="3 4" key="1">
    <citation type="submission" date="2022-05" db="EMBL/GenBank/DDBJ databases">
        <authorList>
            <consortium name="Genoscope - CEA"/>
            <person name="William W."/>
        </authorList>
    </citation>
    <scope>NUCLEOTIDE SEQUENCE [LARGE SCALE GENOMIC DNA]</scope>
</reference>
<dbReference type="InterPro" id="IPR017937">
    <property type="entry name" value="Thioredoxin_CS"/>
</dbReference>
<evidence type="ECO:0000259" key="2">
    <source>
        <dbReference type="PROSITE" id="PS51352"/>
    </source>
</evidence>
<name>A0ABN8P8T1_9CNID</name>
<feature type="transmembrane region" description="Helical" evidence="1">
    <location>
        <begin position="12"/>
        <end position="35"/>
    </location>
</feature>
<protein>
    <recommendedName>
        <fullName evidence="2">Thioredoxin domain-containing protein</fullName>
    </recommendedName>
</protein>
<dbReference type="InterPro" id="IPR013766">
    <property type="entry name" value="Thioredoxin_domain"/>
</dbReference>
<dbReference type="CDD" id="cd02995">
    <property type="entry name" value="PDI_a_PDI_a'_C"/>
    <property type="match status" value="1"/>
</dbReference>
<keyword evidence="1" id="KW-0812">Transmembrane</keyword>
<evidence type="ECO:0000256" key="1">
    <source>
        <dbReference type="SAM" id="Phobius"/>
    </source>
</evidence>
<evidence type="ECO:0000313" key="3">
    <source>
        <dbReference type="EMBL" id="CAH3136666.1"/>
    </source>
</evidence>
<accession>A0ABN8P8T1</accession>
<dbReference type="PANTHER" id="PTHR46497:SF1">
    <property type="entry name" value="THIOREDOXIN DOMAIN-CONTAINING PROTEIN 11"/>
    <property type="match status" value="1"/>
</dbReference>
<proteinExistence type="predicted"/>
<dbReference type="Proteomes" id="UP001159405">
    <property type="component" value="Unassembled WGS sequence"/>
</dbReference>
<dbReference type="Gene3D" id="3.40.30.10">
    <property type="entry name" value="Glutaredoxin"/>
    <property type="match status" value="3"/>
</dbReference>
<feature type="domain" description="Thioredoxin" evidence="2">
    <location>
        <begin position="629"/>
        <end position="733"/>
    </location>
</feature>
<dbReference type="Pfam" id="PF00085">
    <property type="entry name" value="Thioredoxin"/>
    <property type="match status" value="2"/>
</dbReference>
<comment type="caution">
    <text evidence="3">The sequence shown here is derived from an EMBL/GenBank/DDBJ whole genome shotgun (WGS) entry which is preliminary data.</text>
</comment>
<dbReference type="PROSITE" id="PS51352">
    <property type="entry name" value="THIOREDOXIN_2"/>
    <property type="match status" value="1"/>
</dbReference>
<keyword evidence="4" id="KW-1185">Reference proteome</keyword>
<keyword evidence="1" id="KW-1133">Transmembrane helix</keyword>
<dbReference type="SUPFAM" id="SSF52833">
    <property type="entry name" value="Thioredoxin-like"/>
    <property type="match status" value="2"/>
</dbReference>
<evidence type="ECO:0000313" key="4">
    <source>
        <dbReference type="Proteomes" id="UP001159405"/>
    </source>
</evidence>
<dbReference type="InterPro" id="IPR052792">
    <property type="entry name" value="Thioredoxin_dom-contain_11"/>
</dbReference>
<dbReference type="PANTHER" id="PTHR46497">
    <property type="entry name" value="THIOREDOXIN DOMAIN-CONTAINING PROTEIN 11"/>
    <property type="match status" value="1"/>
</dbReference>
<keyword evidence="1" id="KW-0472">Membrane</keyword>
<gene>
    <name evidence="3" type="ORF">PLOB_00038801</name>
</gene>
<dbReference type="EMBL" id="CALNXK010000058">
    <property type="protein sequence ID" value="CAH3136666.1"/>
    <property type="molecule type" value="Genomic_DNA"/>
</dbReference>
<dbReference type="InterPro" id="IPR036249">
    <property type="entry name" value="Thioredoxin-like_sf"/>
</dbReference>